<dbReference type="EMBL" id="JAHWGI010000020">
    <property type="protein sequence ID" value="KAK3907805.1"/>
    <property type="molecule type" value="Genomic_DNA"/>
</dbReference>
<keyword evidence="1" id="KW-0413">Isomerase</keyword>
<proteinExistence type="predicted"/>
<dbReference type="GO" id="GO:0016853">
    <property type="term" value="F:isomerase activity"/>
    <property type="evidence" value="ECO:0007669"/>
    <property type="project" value="UniProtKB-KW"/>
</dbReference>
<dbReference type="AlphaFoldDB" id="A0AAE1L648"/>
<accession>A0AAE1L648</accession>
<name>A0AAE1L648_9NEOP</name>
<comment type="caution">
    <text evidence="1">The sequence shown here is derived from an EMBL/GenBank/DDBJ whole genome shotgun (WGS) entry which is preliminary data.</text>
</comment>
<dbReference type="Proteomes" id="UP001219518">
    <property type="component" value="Unassembled WGS sequence"/>
</dbReference>
<keyword evidence="2" id="KW-1185">Reference proteome</keyword>
<evidence type="ECO:0000313" key="1">
    <source>
        <dbReference type="EMBL" id="KAK3907805.1"/>
    </source>
</evidence>
<reference evidence="1" key="2">
    <citation type="journal article" date="2023" name="BMC Genomics">
        <title>Pest status, molecular evolution, and epigenetic factors derived from the genome assembly of Frankliniella fusca, a thysanopteran phytovirus vector.</title>
        <authorList>
            <person name="Catto M.A."/>
            <person name="Labadie P.E."/>
            <person name="Jacobson A.L."/>
            <person name="Kennedy G.G."/>
            <person name="Srinivasan R."/>
            <person name="Hunt B.G."/>
        </authorList>
    </citation>
    <scope>NUCLEOTIDE SEQUENCE</scope>
    <source>
        <strain evidence="1">PL_HMW_Pooled</strain>
    </source>
</reference>
<protein>
    <submittedName>
        <fullName evidence="1">3-hexulose-6-phosphate isomerase</fullName>
    </submittedName>
</protein>
<sequence length="113" mass="12350">MAFCDMRKLLMRLALRRTGSGVSSASVADIAMRSARSATNAVSSSSQFLTAEPDAPLETSMTSAVFIPATNCGRVGSVLSPQDWRIKQKVFHRILNWLVGFPHKGVCDEHLQK</sequence>
<organism evidence="1 2">
    <name type="scientific">Frankliniella fusca</name>
    <dbReference type="NCBI Taxonomy" id="407009"/>
    <lineage>
        <taxon>Eukaryota</taxon>
        <taxon>Metazoa</taxon>
        <taxon>Ecdysozoa</taxon>
        <taxon>Arthropoda</taxon>
        <taxon>Hexapoda</taxon>
        <taxon>Insecta</taxon>
        <taxon>Pterygota</taxon>
        <taxon>Neoptera</taxon>
        <taxon>Paraneoptera</taxon>
        <taxon>Thysanoptera</taxon>
        <taxon>Terebrantia</taxon>
        <taxon>Thripoidea</taxon>
        <taxon>Thripidae</taxon>
        <taxon>Frankliniella</taxon>
    </lineage>
</organism>
<feature type="non-terminal residue" evidence="1">
    <location>
        <position position="1"/>
    </location>
</feature>
<evidence type="ECO:0000313" key="2">
    <source>
        <dbReference type="Proteomes" id="UP001219518"/>
    </source>
</evidence>
<gene>
    <name evidence="1" type="ORF">KUF71_018441</name>
</gene>
<reference evidence="1" key="1">
    <citation type="submission" date="2021-07" db="EMBL/GenBank/DDBJ databases">
        <authorList>
            <person name="Catto M.A."/>
            <person name="Jacobson A."/>
            <person name="Kennedy G."/>
            <person name="Labadie P."/>
            <person name="Hunt B.G."/>
            <person name="Srinivasan R."/>
        </authorList>
    </citation>
    <scope>NUCLEOTIDE SEQUENCE</scope>
    <source>
        <strain evidence="1">PL_HMW_Pooled</strain>
        <tissue evidence="1">Head</tissue>
    </source>
</reference>